<dbReference type="GO" id="GO:0005886">
    <property type="term" value="C:plasma membrane"/>
    <property type="evidence" value="ECO:0007669"/>
    <property type="project" value="UniProtKB-SubCell"/>
</dbReference>
<feature type="domain" description="MacB-like periplasmic core" evidence="8">
    <location>
        <begin position="20"/>
        <end position="244"/>
    </location>
</feature>
<feature type="transmembrane region" description="Helical" evidence="6">
    <location>
        <begin position="336"/>
        <end position="356"/>
    </location>
</feature>
<sequence length="421" mass="46613">MKQIVSQAIRLMRQHPFHAVISVTGTAVTIAFVMAVAMIYDFRTADMAPEADRSRLMYVGDATTYRRSNHSDVNSGGIGRMAFEALFNDLDGVEDVTWYRGVSKSICGLPASRSTYNYFARPVAGNWFDFFRYEFVAGRPFTAEEYDASRWVCVLTEHAALQLFGTTDVVGEELRISFFPARVVGVVKDVNAIFQTAYADIFTPFSLENEDGYSNRTGGLRGIRRCVLKLSADARPADIRAEVQHRQDRLNSSAAEYAFELTSLYTHVGYTFFRDKSISASLVYGLLAMVLLIVPAINISGMTHAQMQERVTEIAVRKAYGASNASILYRLFTENLLAVFVGGALGYLLSCLLVWLGRTWLFGTGDVELSGISVGGGLLLRPVLFGLVFVVCLLFNLLSVLLPAYMASRRNIASTLKGEEK</sequence>
<keyword evidence="4 6" id="KW-1133">Transmembrane helix</keyword>
<evidence type="ECO:0000259" key="8">
    <source>
        <dbReference type="Pfam" id="PF12704"/>
    </source>
</evidence>
<dbReference type="EMBL" id="RQYF01000007">
    <property type="protein sequence ID" value="RRD92711.1"/>
    <property type="molecule type" value="Genomic_DNA"/>
</dbReference>
<dbReference type="InterPro" id="IPR003838">
    <property type="entry name" value="ABC3_permease_C"/>
</dbReference>
<dbReference type="InterPro" id="IPR050250">
    <property type="entry name" value="Macrolide_Exporter_MacB"/>
</dbReference>
<keyword evidence="2" id="KW-1003">Cell membrane</keyword>
<dbReference type="AlphaFoldDB" id="A0A3P2ABC4"/>
<reference evidence="9 10" key="1">
    <citation type="submission" date="2018-11" db="EMBL/GenBank/DDBJ databases">
        <title>Genomes From Bacteria Associated with the Canine Oral Cavity: a Test Case for Automated Genome-Based Taxonomic Assignment.</title>
        <authorList>
            <person name="Coil D.A."/>
            <person name="Jospin G."/>
            <person name="Darling A.E."/>
            <person name="Wallis C."/>
            <person name="Davis I.J."/>
            <person name="Harris S."/>
            <person name="Eisen J.A."/>
            <person name="Holcombe L.J."/>
            <person name="O'Flynn C."/>
        </authorList>
    </citation>
    <scope>NUCLEOTIDE SEQUENCE [LARGE SCALE GENOMIC DNA]</scope>
    <source>
        <strain evidence="9 10">OH1047_COT-310</strain>
    </source>
</reference>
<comment type="caution">
    <text evidence="9">The sequence shown here is derived from an EMBL/GenBank/DDBJ whole genome shotgun (WGS) entry which is preliminary data.</text>
</comment>
<keyword evidence="5 6" id="KW-0472">Membrane</keyword>
<feature type="transmembrane region" description="Helical" evidence="6">
    <location>
        <begin position="20"/>
        <end position="40"/>
    </location>
</feature>
<feature type="transmembrane region" description="Helical" evidence="6">
    <location>
        <begin position="383"/>
        <end position="407"/>
    </location>
</feature>
<gene>
    <name evidence="9" type="ORF">EII33_02870</name>
</gene>
<dbReference type="Pfam" id="PF12704">
    <property type="entry name" value="MacB_PCD"/>
    <property type="match status" value="1"/>
</dbReference>
<evidence type="ECO:0000313" key="10">
    <source>
        <dbReference type="Proteomes" id="UP000279562"/>
    </source>
</evidence>
<feature type="domain" description="ABC3 transporter permease C-terminal" evidence="7">
    <location>
        <begin position="287"/>
        <end position="412"/>
    </location>
</feature>
<evidence type="ECO:0000313" key="9">
    <source>
        <dbReference type="EMBL" id="RRD92711.1"/>
    </source>
</evidence>
<dbReference type="Proteomes" id="UP000279562">
    <property type="component" value="Unassembled WGS sequence"/>
</dbReference>
<comment type="subcellular location">
    <subcellularLocation>
        <location evidence="1">Cell membrane</location>
        <topology evidence="1">Multi-pass membrane protein</topology>
    </subcellularLocation>
</comment>
<evidence type="ECO:0000256" key="3">
    <source>
        <dbReference type="ARBA" id="ARBA00022692"/>
    </source>
</evidence>
<evidence type="ECO:0000259" key="7">
    <source>
        <dbReference type="Pfam" id="PF02687"/>
    </source>
</evidence>
<accession>A0A3P2ABC4</accession>
<proteinExistence type="predicted"/>
<dbReference type="PANTHER" id="PTHR30572:SF18">
    <property type="entry name" value="ABC-TYPE MACROLIDE FAMILY EXPORT SYSTEM PERMEASE COMPONENT 2"/>
    <property type="match status" value="1"/>
</dbReference>
<keyword evidence="10" id="KW-1185">Reference proteome</keyword>
<protein>
    <submittedName>
        <fullName evidence="9">FtsX-like permease family protein</fullName>
    </submittedName>
</protein>
<dbReference type="PANTHER" id="PTHR30572">
    <property type="entry name" value="MEMBRANE COMPONENT OF TRANSPORTER-RELATED"/>
    <property type="match status" value="1"/>
</dbReference>
<dbReference type="Pfam" id="PF02687">
    <property type="entry name" value="FtsX"/>
    <property type="match status" value="1"/>
</dbReference>
<evidence type="ECO:0000256" key="1">
    <source>
        <dbReference type="ARBA" id="ARBA00004651"/>
    </source>
</evidence>
<name>A0A3P2ABC4_9BACE</name>
<keyword evidence="3 6" id="KW-0812">Transmembrane</keyword>
<evidence type="ECO:0000256" key="6">
    <source>
        <dbReference type="SAM" id="Phobius"/>
    </source>
</evidence>
<dbReference type="InterPro" id="IPR025857">
    <property type="entry name" value="MacB_PCD"/>
</dbReference>
<evidence type="ECO:0000256" key="5">
    <source>
        <dbReference type="ARBA" id="ARBA00023136"/>
    </source>
</evidence>
<evidence type="ECO:0000256" key="2">
    <source>
        <dbReference type="ARBA" id="ARBA00022475"/>
    </source>
</evidence>
<dbReference type="GO" id="GO:0022857">
    <property type="term" value="F:transmembrane transporter activity"/>
    <property type="evidence" value="ECO:0007669"/>
    <property type="project" value="TreeGrafter"/>
</dbReference>
<feature type="transmembrane region" description="Helical" evidence="6">
    <location>
        <begin position="282"/>
        <end position="300"/>
    </location>
</feature>
<dbReference type="RefSeq" id="WP_125238453.1">
    <property type="nucleotide sequence ID" value="NZ_RQYF01000007.1"/>
</dbReference>
<evidence type="ECO:0000256" key="4">
    <source>
        <dbReference type="ARBA" id="ARBA00022989"/>
    </source>
</evidence>
<organism evidence="9 10">
    <name type="scientific">Prevotella heparinolytica</name>
    <dbReference type="NCBI Taxonomy" id="28113"/>
    <lineage>
        <taxon>Bacteria</taxon>
        <taxon>Pseudomonadati</taxon>
        <taxon>Bacteroidota</taxon>
        <taxon>Bacteroidia</taxon>
        <taxon>Bacteroidales</taxon>
        <taxon>Bacteroidaceae</taxon>
        <taxon>Bacteroides</taxon>
    </lineage>
</organism>